<dbReference type="AlphaFoldDB" id="A0AAD4UIV2"/>
<dbReference type="EMBL" id="JAKZEL010000003">
    <property type="protein sequence ID" value="KAI4545452.1"/>
    <property type="molecule type" value="Genomic_DNA"/>
</dbReference>
<reference evidence="2" key="1">
    <citation type="submission" date="2022-03" db="EMBL/GenBank/DDBJ databases">
        <title>Genomic analyses of argali, domestic sheep and their hybrids provide insights into chromosomal evolution, heterosis and genetic basis of agronomic traits.</title>
        <authorList>
            <person name="Li M."/>
        </authorList>
    </citation>
    <scope>NUCLEOTIDE SEQUENCE</scope>
    <source>
        <strain evidence="2">CAU-MHL-2022a</strain>
        <tissue evidence="2">Skin</tissue>
    </source>
</reference>
<dbReference type="Proteomes" id="UP001214576">
    <property type="component" value="Unassembled WGS sequence"/>
</dbReference>
<keyword evidence="3" id="KW-1185">Reference proteome</keyword>
<protein>
    <submittedName>
        <fullName evidence="2">Uncharacterized protein</fullName>
    </submittedName>
</protein>
<gene>
    <name evidence="2" type="ORF">MG293_005718</name>
</gene>
<evidence type="ECO:0000256" key="1">
    <source>
        <dbReference type="SAM" id="MobiDB-lite"/>
    </source>
</evidence>
<organism evidence="2 3">
    <name type="scientific">Ovis ammon polii</name>
    <dbReference type="NCBI Taxonomy" id="230172"/>
    <lineage>
        <taxon>Eukaryota</taxon>
        <taxon>Metazoa</taxon>
        <taxon>Chordata</taxon>
        <taxon>Craniata</taxon>
        <taxon>Vertebrata</taxon>
        <taxon>Euteleostomi</taxon>
        <taxon>Mammalia</taxon>
        <taxon>Eutheria</taxon>
        <taxon>Laurasiatheria</taxon>
        <taxon>Artiodactyla</taxon>
        <taxon>Ruminantia</taxon>
        <taxon>Pecora</taxon>
        <taxon>Bovidae</taxon>
        <taxon>Caprinae</taxon>
        <taxon>Ovis</taxon>
    </lineage>
</organism>
<proteinExistence type="predicted"/>
<name>A0AAD4UIV2_OVIAM</name>
<evidence type="ECO:0000313" key="3">
    <source>
        <dbReference type="Proteomes" id="UP001214576"/>
    </source>
</evidence>
<feature type="region of interest" description="Disordered" evidence="1">
    <location>
        <begin position="74"/>
        <end position="100"/>
    </location>
</feature>
<comment type="caution">
    <text evidence="2">The sequence shown here is derived from an EMBL/GenBank/DDBJ whole genome shotgun (WGS) entry which is preliminary data.</text>
</comment>
<evidence type="ECO:0000313" key="2">
    <source>
        <dbReference type="EMBL" id="KAI4545452.1"/>
    </source>
</evidence>
<accession>A0AAD4UIV2</accession>
<sequence>MSQHPAAHHKLAVEVHLQDVGPVGVVFNALLELGVIQHIVGRIVADAMQRRICTTALLKPHWGCSSVPLRKTTTLSSTNTSRCSDEPLPPSGRGPTGQRHLAQGPAPINCLLIGCHCLTT</sequence>